<dbReference type="GO" id="GO:0005829">
    <property type="term" value="C:cytosol"/>
    <property type="evidence" value="ECO:0007669"/>
    <property type="project" value="TreeGrafter"/>
</dbReference>
<dbReference type="Gene3D" id="3.40.50.880">
    <property type="match status" value="1"/>
</dbReference>
<dbReference type="InterPro" id="IPR029062">
    <property type="entry name" value="Class_I_gatase-like"/>
</dbReference>
<sequence length="271" mass="29560">MKMNGKTVFVGFVNIVYVGDATIERMTQSQVLILQHVPWERPGRILDSLDDLGLQYQIINVAKQKKPDLPDFGEVSGVVIMGGPMGALDYDKYPGLKAEAKLARAAVSVGKPVLGVCLGHQIIATALGAKLKSGDAPEIGFAPIKCIDKHDYFSMWNKTVDVLHWHNDVVSLPEGAQPLARSAKTKVQAFRFGSALGMQFHLEVTPTLLEEWLDESSMVKDLKAAGGSKSQLREAFAEYNPQLQPLADQVFSSFAARCNSYGQNLAQSQQG</sequence>
<dbReference type="eggNOG" id="COG0518">
    <property type="taxonomic scope" value="Bacteria"/>
</dbReference>
<dbReference type="GO" id="GO:0016740">
    <property type="term" value="F:transferase activity"/>
    <property type="evidence" value="ECO:0007669"/>
    <property type="project" value="UniProtKB-KW"/>
</dbReference>
<dbReference type="PROSITE" id="PS51273">
    <property type="entry name" value="GATASE_TYPE_1"/>
    <property type="match status" value="1"/>
</dbReference>
<evidence type="ECO:0000259" key="1">
    <source>
        <dbReference type="Pfam" id="PF00117"/>
    </source>
</evidence>
<protein>
    <submittedName>
        <fullName evidence="2">Class I glutamine amidotransferase</fullName>
    </submittedName>
</protein>
<dbReference type="InterPro" id="IPR044992">
    <property type="entry name" value="ChyE-like"/>
</dbReference>
<comment type="caution">
    <text evidence="2">The sequence shown here is derived from an EMBL/GenBank/DDBJ whole genome shotgun (WGS) entry which is preliminary data.</text>
</comment>
<evidence type="ECO:0000313" key="3">
    <source>
        <dbReference type="Proteomes" id="UP000003875"/>
    </source>
</evidence>
<reference evidence="2 3" key="1">
    <citation type="submission" date="2009-02" db="EMBL/GenBank/DDBJ databases">
        <title>Draft genome sequence of Bifidobacterium pseudocatenulatum (DSM 20438).</title>
        <authorList>
            <person name="Sudarsanam P."/>
            <person name="Ley R."/>
            <person name="Guruge J."/>
            <person name="Turnbaugh P.J."/>
            <person name="Mahowald M."/>
            <person name="Liep D."/>
            <person name="Gordon J."/>
        </authorList>
    </citation>
    <scope>NUCLEOTIDE SEQUENCE [LARGE SCALE GENOMIC DNA]</scope>
    <source>
        <strain evidence="2 3">DSM 20438</strain>
    </source>
</reference>
<keyword evidence="2" id="KW-0315">Glutamine amidotransferase</keyword>
<dbReference type="PANTHER" id="PTHR42695">
    <property type="entry name" value="GLUTAMINE AMIDOTRANSFERASE YLR126C-RELATED"/>
    <property type="match status" value="1"/>
</dbReference>
<dbReference type="PANTHER" id="PTHR42695:SF5">
    <property type="entry name" value="GLUTAMINE AMIDOTRANSFERASE YLR126C-RELATED"/>
    <property type="match status" value="1"/>
</dbReference>
<dbReference type="AlphaFoldDB" id="C0BQW3"/>
<dbReference type="EMBL" id="ABXX02000001">
    <property type="protein sequence ID" value="EEG71876.1"/>
    <property type="molecule type" value="Genomic_DNA"/>
</dbReference>
<dbReference type="InterPro" id="IPR017926">
    <property type="entry name" value="GATASE"/>
</dbReference>
<accession>C0BQW3</accession>
<proteinExistence type="predicted"/>
<dbReference type="KEGG" id="bpsc:BBPC_0223"/>
<feature type="domain" description="Glutamine amidotransferase" evidence="1">
    <location>
        <begin position="45"/>
        <end position="209"/>
    </location>
</feature>
<dbReference type="Pfam" id="PF00117">
    <property type="entry name" value="GATase"/>
    <property type="match status" value="1"/>
</dbReference>
<reference evidence="2 3" key="2">
    <citation type="submission" date="2009-02" db="EMBL/GenBank/DDBJ databases">
        <authorList>
            <person name="Fulton L."/>
            <person name="Clifton S."/>
            <person name="Fulton B."/>
            <person name="Xu J."/>
            <person name="Minx P."/>
            <person name="Pepin K.H."/>
            <person name="Johnson M."/>
            <person name="Bhonagiri V."/>
            <person name="Nash W.E."/>
            <person name="Mardis E.R."/>
            <person name="Wilson R.K."/>
        </authorList>
    </citation>
    <scope>NUCLEOTIDE SEQUENCE [LARGE SCALE GENOMIC DNA]</scope>
    <source>
        <strain evidence="2 3">DSM 20438</strain>
    </source>
</reference>
<dbReference type="PRINTS" id="PR00096">
    <property type="entry name" value="GATASE"/>
</dbReference>
<gene>
    <name evidence="2" type="ORF">BIFPSEUDO_02768</name>
</gene>
<organism evidence="2 3">
    <name type="scientific">Bifidobacterium pseudocatenulatum DSM 20438 = JCM 1200 = LMG 10505</name>
    <dbReference type="NCBI Taxonomy" id="547043"/>
    <lineage>
        <taxon>Bacteria</taxon>
        <taxon>Bacillati</taxon>
        <taxon>Actinomycetota</taxon>
        <taxon>Actinomycetes</taxon>
        <taxon>Bifidobacteriales</taxon>
        <taxon>Bifidobacteriaceae</taxon>
        <taxon>Bifidobacterium</taxon>
    </lineage>
</organism>
<dbReference type="Proteomes" id="UP000003875">
    <property type="component" value="Unassembled WGS sequence"/>
</dbReference>
<keyword evidence="2" id="KW-0808">Transferase</keyword>
<dbReference type="CDD" id="cd01741">
    <property type="entry name" value="GATase1_1"/>
    <property type="match status" value="1"/>
</dbReference>
<evidence type="ECO:0000313" key="2">
    <source>
        <dbReference type="EMBL" id="EEG71876.1"/>
    </source>
</evidence>
<dbReference type="PATRIC" id="fig|547043.19.peg.234"/>
<name>C0BQW3_BIFPS</name>
<dbReference type="SUPFAM" id="SSF52317">
    <property type="entry name" value="Class I glutamine amidotransferase-like"/>
    <property type="match status" value="1"/>
</dbReference>